<dbReference type="PANTHER" id="PTHR43622:SF7">
    <property type="entry name" value="3-DEHYDROQUINATE SYNTHASE, CHLOROPLASTIC"/>
    <property type="match status" value="1"/>
</dbReference>
<feature type="binding site" evidence="9">
    <location>
        <position position="173"/>
    </location>
    <ligand>
        <name>NAD(+)</name>
        <dbReference type="ChEBI" id="CHEBI:57540"/>
    </ligand>
</feature>
<dbReference type="Gene3D" id="1.20.1090.10">
    <property type="entry name" value="Dehydroquinate synthase-like - alpha domain"/>
    <property type="match status" value="1"/>
</dbReference>
<dbReference type="SUPFAM" id="SSF56796">
    <property type="entry name" value="Dehydroquinate synthase-like"/>
    <property type="match status" value="1"/>
</dbReference>
<comment type="similarity">
    <text evidence="9">Belongs to the sugar phosphate cyclases superfamily. Dehydroquinate synthase family.</text>
</comment>
<accession>A0A285E8J2</accession>
<dbReference type="GO" id="GO:0000166">
    <property type="term" value="F:nucleotide binding"/>
    <property type="evidence" value="ECO:0007669"/>
    <property type="project" value="UniProtKB-KW"/>
</dbReference>
<evidence type="ECO:0000313" key="14">
    <source>
        <dbReference type="Proteomes" id="UP000219514"/>
    </source>
</evidence>
<comment type="cofactor">
    <cofactor evidence="9">
        <name>Co(2+)</name>
        <dbReference type="ChEBI" id="CHEBI:48828"/>
    </cofactor>
    <cofactor evidence="9">
        <name>Zn(2+)</name>
        <dbReference type="ChEBI" id="CHEBI:29105"/>
    </cofactor>
    <text evidence="9">Binds 1 divalent metal cation per subunit. Can use either Co(2+) or Zn(2+).</text>
</comment>
<name>A0A285E8J2_9ACTN</name>
<dbReference type="InterPro" id="IPR050071">
    <property type="entry name" value="Dehydroquinate_synthase"/>
</dbReference>
<dbReference type="Pfam" id="PF01761">
    <property type="entry name" value="DHQ_synthase"/>
    <property type="match status" value="1"/>
</dbReference>
<feature type="binding site" evidence="9">
    <location>
        <begin position="93"/>
        <end position="98"/>
    </location>
    <ligand>
        <name>NAD(+)</name>
        <dbReference type="ChEBI" id="CHEBI:57540"/>
    </ligand>
</feature>
<dbReference type="NCBIfam" id="TIGR01357">
    <property type="entry name" value="aroB"/>
    <property type="match status" value="1"/>
</dbReference>
<dbReference type="GO" id="GO:0009423">
    <property type="term" value="P:chorismate biosynthetic process"/>
    <property type="evidence" value="ECO:0007669"/>
    <property type="project" value="UniProtKB-UniRule"/>
</dbReference>
<evidence type="ECO:0000256" key="6">
    <source>
        <dbReference type="ARBA" id="ARBA00023027"/>
    </source>
</evidence>
<feature type="binding site" evidence="9">
    <location>
        <begin position="151"/>
        <end position="152"/>
    </location>
    <ligand>
        <name>NAD(+)</name>
        <dbReference type="ChEBI" id="CHEBI:57540"/>
    </ligand>
</feature>
<keyword evidence="8 9" id="KW-0456">Lyase</keyword>
<keyword evidence="7 9" id="KW-0057">Aromatic amino acid biosynthesis</keyword>
<keyword evidence="9" id="KW-0479">Metal-binding</keyword>
<dbReference type="GO" id="GO:0009073">
    <property type="term" value="P:aromatic amino acid family biosynthetic process"/>
    <property type="evidence" value="ECO:0007669"/>
    <property type="project" value="UniProtKB-KW"/>
</dbReference>
<dbReference type="GO" id="GO:0003856">
    <property type="term" value="F:3-dehydroquinate synthase activity"/>
    <property type="evidence" value="ECO:0007669"/>
    <property type="project" value="UniProtKB-UniRule"/>
</dbReference>
<keyword evidence="6 9" id="KW-0520">NAD</keyword>
<keyword evidence="9" id="KW-0862">Zinc</keyword>
<dbReference type="EMBL" id="OBDO01000001">
    <property type="protein sequence ID" value="SNX95193.1"/>
    <property type="molecule type" value="Genomic_DNA"/>
</dbReference>
<feature type="domain" description="3-dehydroquinate synthase C-terminal" evidence="12">
    <location>
        <begin position="203"/>
        <end position="339"/>
    </location>
</feature>
<evidence type="ECO:0000256" key="10">
    <source>
        <dbReference type="SAM" id="MobiDB-lite"/>
    </source>
</evidence>
<evidence type="ECO:0000256" key="9">
    <source>
        <dbReference type="HAMAP-Rule" id="MF_00110"/>
    </source>
</evidence>
<keyword evidence="9" id="KW-0547">Nucleotide-binding</keyword>
<comment type="catalytic activity">
    <reaction evidence="1 9">
        <text>7-phospho-2-dehydro-3-deoxy-D-arabino-heptonate = 3-dehydroquinate + phosphate</text>
        <dbReference type="Rhea" id="RHEA:21968"/>
        <dbReference type="ChEBI" id="CHEBI:32364"/>
        <dbReference type="ChEBI" id="CHEBI:43474"/>
        <dbReference type="ChEBI" id="CHEBI:58394"/>
        <dbReference type="EC" id="4.2.3.4"/>
    </reaction>
</comment>
<proteinExistence type="inferred from homology"/>
<evidence type="ECO:0000256" key="3">
    <source>
        <dbReference type="ARBA" id="ARBA00004661"/>
    </source>
</evidence>
<dbReference type="GO" id="GO:0046872">
    <property type="term" value="F:metal ion binding"/>
    <property type="evidence" value="ECO:0007669"/>
    <property type="project" value="UniProtKB-KW"/>
</dbReference>
<comment type="cofactor">
    <cofactor evidence="2 9">
        <name>NAD(+)</name>
        <dbReference type="ChEBI" id="CHEBI:57540"/>
    </cofactor>
</comment>
<evidence type="ECO:0000256" key="4">
    <source>
        <dbReference type="ARBA" id="ARBA00013031"/>
    </source>
</evidence>
<dbReference type="EC" id="4.2.3.4" evidence="4 9"/>
<evidence type="ECO:0000256" key="1">
    <source>
        <dbReference type="ARBA" id="ARBA00001393"/>
    </source>
</evidence>
<evidence type="ECO:0000259" key="12">
    <source>
        <dbReference type="Pfam" id="PF24621"/>
    </source>
</evidence>
<feature type="domain" description="3-dehydroquinate synthase N-terminal" evidence="11">
    <location>
        <begin position="89"/>
        <end position="201"/>
    </location>
</feature>
<dbReference type="Gene3D" id="3.40.50.1970">
    <property type="match status" value="1"/>
</dbReference>
<keyword evidence="14" id="KW-1185">Reference proteome</keyword>
<gene>
    <name evidence="9" type="primary">aroB</name>
    <name evidence="13" type="ORF">SAMN06893097_1011001</name>
</gene>
<sequence>MSGQGREPDSEERARSGAARGNEPVARGRVTVRGERPYDVVIGPGAQAELGVVLAGTPRAAVVHAPPLAALAGAAVETLQTAGVAAEAVVVPDGEAAKTAEVAAGAWEEFGRLGLTRSDAVVGVGGGAVTDLAGFLAATWVRGVRVVHLPTSLLGMVDAAVGGKTGINTGAGKNLVGAFHPPAAVLADTDVLPGLPEAEFRSGLAEVVKCGFIADGAILDLLDADPTGRRDTAELIERAVRVKADAVGEDLLDTGVREFLNYGHTLAHAIERVEDFGWRHGEAVAVGLVFAAELAGRAGLLSRAEVARHRELVAAMGLPTRYDGDWARLQSVMRVDKKARGASLRFVVLDGLGNPRILTDPDQAWLDAAWAAVSARPTPTASEETA</sequence>
<dbReference type="AlphaFoldDB" id="A0A285E8J2"/>
<feature type="binding site" evidence="9">
    <location>
        <begin position="127"/>
        <end position="131"/>
    </location>
    <ligand>
        <name>NAD(+)</name>
        <dbReference type="ChEBI" id="CHEBI:57540"/>
    </ligand>
</feature>
<feature type="compositionally biased region" description="Basic and acidic residues" evidence="10">
    <location>
        <begin position="1"/>
        <end position="15"/>
    </location>
</feature>
<keyword evidence="9" id="KW-0963">Cytoplasm</keyword>
<comment type="caution">
    <text evidence="9">Lacks conserved residue(s) required for the propagation of feature annotation.</text>
</comment>
<feature type="region of interest" description="Disordered" evidence="10">
    <location>
        <begin position="1"/>
        <end position="30"/>
    </location>
</feature>
<evidence type="ECO:0000313" key="13">
    <source>
        <dbReference type="EMBL" id="SNX95193.1"/>
    </source>
</evidence>
<dbReference type="Proteomes" id="UP000219514">
    <property type="component" value="Unassembled WGS sequence"/>
</dbReference>
<dbReference type="Pfam" id="PF24621">
    <property type="entry name" value="DHQS_C"/>
    <property type="match status" value="1"/>
</dbReference>
<feature type="binding site" evidence="9">
    <location>
        <position position="280"/>
    </location>
    <ligand>
        <name>Zn(2+)</name>
        <dbReference type="ChEBI" id="CHEBI:29105"/>
    </ligand>
</feature>
<organism evidence="13 14">
    <name type="scientific">Geodermatophilus sabuli</name>
    <dbReference type="NCBI Taxonomy" id="1564158"/>
    <lineage>
        <taxon>Bacteria</taxon>
        <taxon>Bacillati</taxon>
        <taxon>Actinomycetota</taxon>
        <taxon>Actinomycetes</taxon>
        <taxon>Geodermatophilales</taxon>
        <taxon>Geodermatophilaceae</taxon>
        <taxon>Geodermatophilus</taxon>
    </lineage>
</organism>
<feature type="binding site" evidence="9">
    <location>
        <position position="164"/>
    </location>
    <ligand>
        <name>NAD(+)</name>
        <dbReference type="ChEBI" id="CHEBI:57540"/>
    </ligand>
</feature>
<dbReference type="InterPro" id="IPR056179">
    <property type="entry name" value="DHQS_C"/>
</dbReference>
<evidence type="ECO:0000256" key="5">
    <source>
        <dbReference type="ARBA" id="ARBA00022605"/>
    </source>
</evidence>
<evidence type="ECO:0000259" key="11">
    <source>
        <dbReference type="Pfam" id="PF01761"/>
    </source>
</evidence>
<dbReference type="GO" id="GO:0008652">
    <property type="term" value="P:amino acid biosynthetic process"/>
    <property type="evidence" value="ECO:0007669"/>
    <property type="project" value="UniProtKB-KW"/>
</dbReference>
<protein>
    <recommendedName>
        <fullName evidence="4 9">3-dehydroquinate synthase</fullName>
        <shortName evidence="9">DHQS</shortName>
        <ecNumber evidence="4 9">4.2.3.4</ecNumber>
    </recommendedName>
</protein>
<comment type="pathway">
    <text evidence="3 9">Metabolic intermediate biosynthesis; chorismate biosynthesis; chorismate from D-erythrose 4-phosphate and phosphoenolpyruvate: step 2/7.</text>
</comment>
<dbReference type="InterPro" id="IPR016037">
    <property type="entry name" value="DHQ_synth_AroB"/>
</dbReference>
<keyword evidence="9" id="KW-0170">Cobalt</keyword>
<feature type="binding site" evidence="9">
    <location>
        <position position="264"/>
    </location>
    <ligand>
        <name>Zn(2+)</name>
        <dbReference type="ChEBI" id="CHEBI:29105"/>
    </ligand>
</feature>
<evidence type="ECO:0000256" key="2">
    <source>
        <dbReference type="ARBA" id="ARBA00001911"/>
    </source>
</evidence>
<dbReference type="InterPro" id="IPR030960">
    <property type="entry name" value="DHQS/DOIS_N"/>
</dbReference>
<dbReference type="PANTHER" id="PTHR43622">
    <property type="entry name" value="3-DEHYDROQUINATE SYNTHASE"/>
    <property type="match status" value="1"/>
</dbReference>
<evidence type="ECO:0000256" key="7">
    <source>
        <dbReference type="ARBA" id="ARBA00023141"/>
    </source>
</evidence>
<feature type="binding site" evidence="9">
    <location>
        <position position="206"/>
    </location>
    <ligand>
        <name>Zn(2+)</name>
        <dbReference type="ChEBI" id="CHEBI:29105"/>
    </ligand>
</feature>
<comment type="function">
    <text evidence="9">Catalyzes the conversion of 3-deoxy-D-arabino-heptulosonate 7-phosphate (DAHP) to dehydroquinate (DHQ).</text>
</comment>
<evidence type="ECO:0000256" key="8">
    <source>
        <dbReference type="ARBA" id="ARBA00023239"/>
    </source>
</evidence>
<dbReference type="HAMAP" id="MF_00110">
    <property type="entry name" value="DHQ_synthase"/>
    <property type="match status" value="1"/>
</dbReference>
<dbReference type="GO" id="GO:0005737">
    <property type="term" value="C:cytoplasm"/>
    <property type="evidence" value="ECO:0007669"/>
    <property type="project" value="UniProtKB-SubCell"/>
</dbReference>
<dbReference type="UniPathway" id="UPA00053">
    <property type="reaction ID" value="UER00085"/>
</dbReference>
<comment type="subcellular location">
    <subcellularLocation>
        <location evidence="9">Cytoplasm</location>
    </subcellularLocation>
</comment>
<dbReference type="CDD" id="cd08195">
    <property type="entry name" value="DHQS"/>
    <property type="match status" value="1"/>
</dbReference>
<keyword evidence="5 9" id="KW-0028">Amino-acid biosynthesis</keyword>
<reference evidence="13 14" key="1">
    <citation type="submission" date="2017-09" db="EMBL/GenBank/DDBJ databases">
        <authorList>
            <person name="Ehlers B."/>
            <person name="Leendertz F.H."/>
        </authorList>
    </citation>
    <scope>NUCLEOTIDE SEQUENCE [LARGE SCALE GENOMIC DNA]</scope>
    <source>
        <strain evidence="13 14">DSM 46844</strain>
    </source>
</reference>